<comment type="similarity">
    <text evidence="3 12">Belongs to the ATPase gamma chain family.</text>
</comment>
<dbReference type="AlphaFoldDB" id="A0A0G9KXP6"/>
<evidence type="ECO:0000256" key="6">
    <source>
        <dbReference type="ARBA" id="ARBA00022519"/>
    </source>
</evidence>
<keyword evidence="13" id="KW-0175">Coiled coil</keyword>
<keyword evidence="9 12" id="KW-0472">Membrane</keyword>
<evidence type="ECO:0000256" key="9">
    <source>
        <dbReference type="ARBA" id="ARBA00023136"/>
    </source>
</evidence>
<dbReference type="PANTHER" id="PTHR11693">
    <property type="entry name" value="ATP SYNTHASE GAMMA CHAIN"/>
    <property type="match status" value="1"/>
</dbReference>
<sequence length="295" mass="32885">MANLKEIKLKIGSVKNTQKTTKAMKLVSSAKLTRTRQLSEQARSYAHKINDVLSDIAARVSKVQDDGNIGRSFLQNDNPKTVDIVFVTADKGLCGGFNMATIKTVSKLISEYEAKGTKVRLRAAGRKGVDFFSFQGMTIEQKATDLSSAPDYDRAAEFIHNVVEDFKNEVTDKVVIVYNGFLNMLSQEIRVRDLLPISLDDIKIQDNASMLNIEPEEDEDEVLNELTDKYIDFNMYYALIDSLAAEHSARMQAMEAASKNAKEKVNSLTVEYNKARQAAITTELIEIISGVEALK</sequence>
<dbReference type="PATRIC" id="fig|1447263.3.peg.262"/>
<name>A0A0G9KXP6_9BACT</name>
<gene>
    <name evidence="12" type="primary">atpG</name>
    <name evidence="14" type="ORF">AF80_01390</name>
</gene>
<proteinExistence type="inferred from homology"/>
<evidence type="ECO:0000256" key="2">
    <source>
        <dbReference type="ARBA" id="ARBA00004170"/>
    </source>
</evidence>
<accession>A0A0G9KXP6</accession>
<dbReference type="Pfam" id="PF00231">
    <property type="entry name" value="ATP-synt"/>
    <property type="match status" value="1"/>
</dbReference>
<dbReference type="GO" id="GO:0042777">
    <property type="term" value="P:proton motive force-driven plasma membrane ATP synthesis"/>
    <property type="evidence" value="ECO:0007669"/>
    <property type="project" value="UniProtKB-UniRule"/>
</dbReference>
<comment type="subunit">
    <text evidence="12">F-type ATPases have 2 components, CF(1) - the catalytic core - and CF(0) - the membrane proton channel. CF(1) has five subunits: alpha(3), beta(3), gamma(1), delta(1), epsilon(1). CF(0) has three main subunits: a, b and c.</text>
</comment>
<dbReference type="CDD" id="cd12151">
    <property type="entry name" value="F1-ATPase_gamma"/>
    <property type="match status" value="1"/>
</dbReference>
<keyword evidence="4 12" id="KW-0813">Transport</keyword>
<keyword evidence="10 12" id="KW-0139">CF(1)</keyword>
<keyword evidence="5 12" id="KW-1003">Cell membrane</keyword>
<dbReference type="GO" id="GO:0005524">
    <property type="term" value="F:ATP binding"/>
    <property type="evidence" value="ECO:0007669"/>
    <property type="project" value="UniProtKB-UniRule"/>
</dbReference>
<evidence type="ECO:0000256" key="10">
    <source>
        <dbReference type="ARBA" id="ARBA00023196"/>
    </source>
</evidence>
<evidence type="ECO:0000256" key="13">
    <source>
        <dbReference type="SAM" id="Coils"/>
    </source>
</evidence>
<dbReference type="Gene3D" id="1.10.287.80">
    <property type="entry name" value="ATP synthase, gamma subunit, helix hairpin domain"/>
    <property type="match status" value="2"/>
</dbReference>
<keyword evidence="7 12" id="KW-0375">Hydrogen ion transport</keyword>
<evidence type="ECO:0000256" key="3">
    <source>
        <dbReference type="ARBA" id="ARBA00007681"/>
    </source>
</evidence>
<dbReference type="InterPro" id="IPR000131">
    <property type="entry name" value="ATP_synth_F1_gsu"/>
</dbReference>
<dbReference type="PANTHER" id="PTHR11693:SF22">
    <property type="entry name" value="ATP SYNTHASE SUBUNIT GAMMA, MITOCHONDRIAL"/>
    <property type="match status" value="1"/>
</dbReference>
<dbReference type="GO" id="GO:0005886">
    <property type="term" value="C:plasma membrane"/>
    <property type="evidence" value="ECO:0007669"/>
    <property type="project" value="UniProtKB-SubCell"/>
</dbReference>
<evidence type="ECO:0000256" key="4">
    <source>
        <dbReference type="ARBA" id="ARBA00022448"/>
    </source>
</evidence>
<comment type="function">
    <text evidence="1 12">Produces ATP from ADP in the presence of a proton gradient across the membrane. The gamma chain is believed to be important in regulating ATPase activity and the flow of protons through the CF(0) complex.</text>
</comment>
<organism evidence="14 15">
    <name type="scientific">Aliarcobacter butzleri L355</name>
    <dbReference type="NCBI Taxonomy" id="1447263"/>
    <lineage>
        <taxon>Bacteria</taxon>
        <taxon>Pseudomonadati</taxon>
        <taxon>Campylobacterota</taxon>
        <taxon>Epsilonproteobacteria</taxon>
        <taxon>Campylobacterales</taxon>
        <taxon>Arcobacteraceae</taxon>
        <taxon>Aliarcobacter</taxon>
    </lineage>
</organism>
<protein>
    <recommendedName>
        <fullName evidence="12">ATP synthase gamma chain</fullName>
    </recommendedName>
    <alternativeName>
        <fullName evidence="12">ATP synthase F1 sector gamma subunit</fullName>
    </alternativeName>
    <alternativeName>
        <fullName evidence="12">F-ATPase gamma subunit</fullName>
    </alternativeName>
</protein>
<comment type="subcellular location">
    <subcellularLocation>
        <location evidence="12">Cell membrane</location>
        <topology evidence="12">Peripheral membrane protein</topology>
    </subcellularLocation>
    <subcellularLocation>
        <location evidence="2">Membrane</location>
        <topology evidence="2">Peripheral membrane protein</topology>
    </subcellularLocation>
</comment>
<keyword evidence="8 12" id="KW-0406">Ion transport</keyword>
<evidence type="ECO:0000256" key="5">
    <source>
        <dbReference type="ARBA" id="ARBA00022475"/>
    </source>
</evidence>
<dbReference type="EMBL" id="JAIW01000010">
    <property type="protein sequence ID" value="KLE11354.1"/>
    <property type="molecule type" value="Genomic_DNA"/>
</dbReference>
<dbReference type="GO" id="GO:0046933">
    <property type="term" value="F:proton-transporting ATP synthase activity, rotational mechanism"/>
    <property type="evidence" value="ECO:0007669"/>
    <property type="project" value="UniProtKB-UniRule"/>
</dbReference>
<evidence type="ECO:0000313" key="15">
    <source>
        <dbReference type="Proteomes" id="UP000035154"/>
    </source>
</evidence>
<evidence type="ECO:0000256" key="7">
    <source>
        <dbReference type="ARBA" id="ARBA00022781"/>
    </source>
</evidence>
<keyword evidence="11 12" id="KW-0066">ATP synthesis</keyword>
<evidence type="ECO:0000256" key="12">
    <source>
        <dbReference type="HAMAP-Rule" id="MF_00815"/>
    </source>
</evidence>
<comment type="caution">
    <text evidence="14">The sequence shown here is derived from an EMBL/GenBank/DDBJ whole genome shotgun (WGS) entry which is preliminary data.</text>
</comment>
<keyword evidence="6" id="KW-0997">Cell inner membrane</keyword>
<dbReference type="NCBIfam" id="TIGR01146">
    <property type="entry name" value="ATPsyn_F1gamma"/>
    <property type="match status" value="1"/>
</dbReference>
<reference evidence="14 15" key="1">
    <citation type="submission" date="2014-01" db="EMBL/GenBank/DDBJ databases">
        <title>Development of a Comparative Genomic Fingerprinting Assay for High Resolution Genotyping of Arcobacter butzleri.</title>
        <authorList>
            <person name="Webb A.L."/>
            <person name="Inglis G.D."/>
            <person name="Kruczkiewicz P."/>
            <person name="Selinger L.B."/>
            <person name="Taboada E.N."/>
        </authorList>
    </citation>
    <scope>NUCLEOTIDE SEQUENCE [LARGE SCALE GENOMIC DNA]</scope>
    <source>
        <strain evidence="14 15">L355</strain>
    </source>
</reference>
<dbReference type="GO" id="GO:0045259">
    <property type="term" value="C:proton-transporting ATP synthase complex"/>
    <property type="evidence" value="ECO:0007669"/>
    <property type="project" value="UniProtKB-KW"/>
</dbReference>
<dbReference type="InterPro" id="IPR035968">
    <property type="entry name" value="ATP_synth_F1_ATPase_gsu"/>
</dbReference>
<evidence type="ECO:0000256" key="1">
    <source>
        <dbReference type="ARBA" id="ARBA00003456"/>
    </source>
</evidence>
<dbReference type="FunFam" id="1.10.287.80:FF:000007">
    <property type="entry name" value="ATP synthase gamma chain"/>
    <property type="match status" value="1"/>
</dbReference>
<dbReference type="FunFam" id="3.40.1380.10:FF:000006">
    <property type="entry name" value="ATP synthase gamma chain"/>
    <property type="match status" value="1"/>
</dbReference>
<dbReference type="PRINTS" id="PR00126">
    <property type="entry name" value="ATPASEGAMMA"/>
</dbReference>
<evidence type="ECO:0000256" key="11">
    <source>
        <dbReference type="ARBA" id="ARBA00023310"/>
    </source>
</evidence>
<dbReference type="Gene3D" id="3.40.1380.10">
    <property type="match status" value="1"/>
</dbReference>
<dbReference type="Proteomes" id="UP000035154">
    <property type="component" value="Unassembled WGS sequence"/>
</dbReference>
<dbReference type="SUPFAM" id="SSF52943">
    <property type="entry name" value="ATP synthase (F1-ATPase), gamma subunit"/>
    <property type="match status" value="1"/>
</dbReference>
<evidence type="ECO:0000313" key="14">
    <source>
        <dbReference type="EMBL" id="KLE11354.1"/>
    </source>
</evidence>
<dbReference type="RefSeq" id="WP_004509828.1">
    <property type="nucleotide sequence ID" value="NZ_JAIW01000010.1"/>
</dbReference>
<evidence type="ECO:0000256" key="8">
    <source>
        <dbReference type="ARBA" id="ARBA00023065"/>
    </source>
</evidence>
<dbReference type="HAMAP" id="MF_00815">
    <property type="entry name" value="ATP_synth_gamma_bact"/>
    <property type="match status" value="1"/>
</dbReference>
<feature type="coiled-coil region" evidence="13">
    <location>
        <begin position="244"/>
        <end position="278"/>
    </location>
</feature>